<accession>A0A0N4TH52</accession>
<evidence type="ECO:0000313" key="4">
    <source>
        <dbReference type="WBParaSite" id="BPAG_0000754001-mRNA-1"/>
    </source>
</evidence>
<dbReference type="EMBL" id="UZAD01008600">
    <property type="protein sequence ID" value="VDN88690.1"/>
    <property type="molecule type" value="Genomic_DNA"/>
</dbReference>
<organism evidence="4">
    <name type="scientific">Brugia pahangi</name>
    <name type="common">Filarial nematode worm</name>
    <dbReference type="NCBI Taxonomy" id="6280"/>
    <lineage>
        <taxon>Eukaryota</taxon>
        <taxon>Metazoa</taxon>
        <taxon>Ecdysozoa</taxon>
        <taxon>Nematoda</taxon>
        <taxon>Chromadorea</taxon>
        <taxon>Rhabditida</taxon>
        <taxon>Spirurina</taxon>
        <taxon>Spiruromorpha</taxon>
        <taxon>Filarioidea</taxon>
        <taxon>Onchocercidae</taxon>
        <taxon>Brugia</taxon>
    </lineage>
</organism>
<dbReference type="WBParaSite" id="BPAG_0000754001-mRNA-1">
    <property type="protein sequence ID" value="BPAG_0000754001-mRNA-1"/>
    <property type="gene ID" value="BPAG_0000754001"/>
</dbReference>
<evidence type="ECO:0000256" key="1">
    <source>
        <dbReference type="SAM" id="Phobius"/>
    </source>
</evidence>
<evidence type="ECO:0000313" key="2">
    <source>
        <dbReference type="EMBL" id="VDN88690.1"/>
    </source>
</evidence>
<dbReference type="Proteomes" id="UP000278627">
    <property type="component" value="Unassembled WGS sequence"/>
</dbReference>
<gene>
    <name evidence="2" type="ORF">BPAG_LOCUS7504</name>
</gene>
<keyword evidence="1" id="KW-0472">Membrane</keyword>
<sequence>MFRDILCRDILQRAFSTAMIIANRLIFHPITALLGFSTFIPLLTLELPSKPVWNPQFLQMQHCQQLLYRQYYLLPNNDHGF</sequence>
<protein>
    <submittedName>
        <fullName evidence="2 4">Uncharacterized protein</fullName>
    </submittedName>
</protein>
<keyword evidence="3" id="KW-1185">Reference proteome</keyword>
<proteinExistence type="predicted"/>
<keyword evidence="1" id="KW-0812">Transmembrane</keyword>
<keyword evidence="1" id="KW-1133">Transmembrane helix</keyword>
<reference evidence="4" key="1">
    <citation type="submission" date="2017-02" db="UniProtKB">
        <authorList>
            <consortium name="WormBaseParasite"/>
        </authorList>
    </citation>
    <scope>IDENTIFICATION</scope>
</reference>
<reference evidence="2 3" key="2">
    <citation type="submission" date="2018-11" db="EMBL/GenBank/DDBJ databases">
        <authorList>
            <consortium name="Pathogen Informatics"/>
        </authorList>
    </citation>
    <scope>NUCLEOTIDE SEQUENCE [LARGE SCALE GENOMIC DNA]</scope>
</reference>
<dbReference type="AlphaFoldDB" id="A0A0N4TH52"/>
<feature type="transmembrane region" description="Helical" evidence="1">
    <location>
        <begin position="21"/>
        <end position="43"/>
    </location>
</feature>
<evidence type="ECO:0000313" key="3">
    <source>
        <dbReference type="Proteomes" id="UP000278627"/>
    </source>
</evidence>
<name>A0A0N4TH52_BRUPA</name>